<feature type="compositionally biased region" description="Low complexity" evidence="1">
    <location>
        <begin position="24"/>
        <end position="37"/>
    </location>
</feature>
<organism evidence="2 3">
    <name type="scientific">Xyrichtys novacula</name>
    <name type="common">Pearly razorfish</name>
    <name type="synonym">Hemipteronotus novacula</name>
    <dbReference type="NCBI Taxonomy" id="13765"/>
    <lineage>
        <taxon>Eukaryota</taxon>
        <taxon>Metazoa</taxon>
        <taxon>Chordata</taxon>
        <taxon>Craniata</taxon>
        <taxon>Vertebrata</taxon>
        <taxon>Euteleostomi</taxon>
        <taxon>Actinopterygii</taxon>
        <taxon>Neopterygii</taxon>
        <taxon>Teleostei</taxon>
        <taxon>Neoteleostei</taxon>
        <taxon>Acanthomorphata</taxon>
        <taxon>Eupercaria</taxon>
        <taxon>Labriformes</taxon>
        <taxon>Labridae</taxon>
        <taxon>Xyrichtys</taxon>
    </lineage>
</organism>
<reference evidence="2" key="1">
    <citation type="submission" date="2023-08" db="EMBL/GenBank/DDBJ databases">
        <authorList>
            <person name="Alioto T."/>
            <person name="Alioto T."/>
            <person name="Gomez Garrido J."/>
        </authorList>
    </citation>
    <scope>NUCLEOTIDE SEQUENCE</scope>
</reference>
<protein>
    <submittedName>
        <fullName evidence="2">Uncharacterized protein</fullName>
    </submittedName>
</protein>
<proteinExistence type="predicted"/>
<feature type="non-terminal residue" evidence="2">
    <location>
        <position position="56"/>
    </location>
</feature>
<dbReference type="Proteomes" id="UP001178508">
    <property type="component" value="Chromosome 4"/>
</dbReference>
<sequence>GADTTADKLVRDEAACWAVSHVNLGGSETSSLGGSTERGSRLQDDKISRHAEKDTA</sequence>
<feature type="region of interest" description="Disordered" evidence="1">
    <location>
        <begin position="24"/>
        <end position="56"/>
    </location>
</feature>
<feature type="compositionally biased region" description="Basic and acidic residues" evidence="1">
    <location>
        <begin position="38"/>
        <end position="56"/>
    </location>
</feature>
<accession>A0AAV1F2K4</accession>
<feature type="non-terminal residue" evidence="2">
    <location>
        <position position="1"/>
    </location>
</feature>
<evidence type="ECO:0000256" key="1">
    <source>
        <dbReference type="SAM" id="MobiDB-lite"/>
    </source>
</evidence>
<evidence type="ECO:0000313" key="2">
    <source>
        <dbReference type="EMBL" id="CAJ1055155.1"/>
    </source>
</evidence>
<gene>
    <name evidence="2" type="ORF">XNOV1_A042466</name>
</gene>
<keyword evidence="3" id="KW-1185">Reference proteome</keyword>
<name>A0AAV1F2K4_XYRNO</name>
<dbReference type="AlphaFoldDB" id="A0AAV1F2K4"/>
<evidence type="ECO:0000313" key="3">
    <source>
        <dbReference type="Proteomes" id="UP001178508"/>
    </source>
</evidence>
<dbReference type="EMBL" id="OY660867">
    <property type="protein sequence ID" value="CAJ1055155.1"/>
    <property type="molecule type" value="Genomic_DNA"/>
</dbReference>